<dbReference type="Proteomes" id="UP001168990">
    <property type="component" value="Unassembled WGS sequence"/>
</dbReference>
<accession>A0AA39KQ80</accession>
<dbReference type="EMBL" id="JAQQBS010000159">
    <property type="protein sequence ID" value="KAK0169541.1"/>
    <property type="molecule type" value="Genomic_DNA"/>
</dbReference>
<dbReference type="AlphaFoldDB" id="A0AA39KQ80"/>
<feature type="region of interest" description="Disordered" evidence="1">
    <location>
        <begin position="121"/>
        <end position="146"/>
    </location>
</feature>
<proteinExistence type="predicted"/>
<gene>
    <name evidence="2" type="ORF">PV328_011907</name>
</gene>
<evidence type="ECO:0000256" key="1">
    <source>
        <dbReference type="SAM" id="MobiDB-lite"/>
    </source>
</evidence>
<reference evidence="2" key="2">
    <citation type="submission" date="2023-03" db="EMBL/GenBank/DDBJ databases">
        <authorList>
            <person name="Inwood S.N."/>
            <person name="Skelly J.G."/>
            <person name="Guhlin J."/>
            <person name="Harrop T.W.R."/>
            <person name="Goldson S.G."/>
            <person name="Dearden P.K."/>
        </authorList>
    </citation>
    <scope>NUCLEOTIDE SEQUENCE</scope>
    <source>
        <strain evidence="2">Irish</strain>
        <tissue evidence="2">Whole body</tissue>
    </source>
</reference>
<keyword evidence="3" id="KW-1185">Reference proteome</keyword>
<name>A0AA39KQ80_9HYME</name>
<reference evidence="2" key="1">
    <citation type="journal article" date="2023" name="bioRxiv">
        <title>Scaffold-level genome assemblies of two parasitoid biocontrol wasps reveal the parthenogenesis mechanism and an associated novel virus.</title>
        <authorList>
            <person name="Inwood S."/>
            <person name="Skelly J."/>
            <person name="Guhlin J."/>
            <person name="Harrop T."/>
            <person name="Goldson S."/>
            <person name="Dearden P."/>
        </authorList>
    </citation>
    <scope>NUCLEOTIDE SEQUENCE</scope>
    <source>
        <strain evidence="2">Irish</strain>
        <tissue evidence="2">Whole body</tissue>
    </source>
</reference>
<sequence length="146" mass="16922">MKGLKGGEQAGTEEAKKILRKIGIIEGIEEVKGARGMAIVKMESIEMKRRVMQEKRKLAGRKERIENDMTWKEREMMRKIEKIAVNERRRGGTLRVRYGRIEIDGKWWKWDEGREVLRDGYGVERETEEASNRSGEGRSAEENGKG</sequence>
<comment type="caution">
    <text evidence="2">The sequence shown here is derived from an EMBL/GenBank/DDBJ whole genome shotgun (WGS) entry which is preliminary data.</text>
</comment>
<organism evidence="2 3">
    <name type="scientific">Microctonus aethiopoides</name>
    <dbReference type="NCBI Taxonomy" id="144406"/>
    <lineage>
        <taxon>Eukaryota</taxon>
        <taxon>Metazoa</taxon>
        <taxon>Ecdysozoa</taxon>
        <taxon>Arthropoda</taxon>
        <taxon>Hexapoda</taxon>
        <taxon>Insecta</taxon>
        <taxon>Pterygota</taxon>
        <taxon>Neoptera</taxon>
        <taxon>Endopterygota</taxon>
        <taxon>Hymenoptera</taxon>
        <taxon>Apocrita</taxon>
        <taxon>Ichneumonoidea</taxon>
        <taxon>Braconidae</taxon>
        <taxon>Euphorinae</taxon>
        <taxon>Microctonus</taxon>
    </lineage>
</organism>
<evidence type="ECO:0000313" key="3">
    <source>
        <dbReference type="Proteomes" id="UP001168990"/>
    </source>
</evidence>
<evidence type="ECO:0000313" key="2">
    <source>
        <dbReference type="EMBL" id="KAK0169541.1"/>
    </source>
</evidence>
<protein>
    <submittedName>
        <fullName evidence="2">Uncharacterized protein</fullName>
    </submittedName>
</protein>